<feature type="compositionally biased region" description="Basic and acidic residues" evidence="10">
    <location>
        <begin position="101"/>
        <end position="118"/>
    </location>
</feature>
<sequence>MPASLSCVLVGIAAEKIPSLEQLQAAEEDIRDAIKNHKGTGQFWVFGSVARGEATSSSDYDLLVEFLPGASYFNLTALEIQLSEMLGHRVDVMSSKSEGYAADHARSQAVSVDHDRSF</sequence>
<protein>
    <submittedName>
        <fullName evidence="12">Predicted nucleotidyltransferases</fullName>
    </submittedName>
</protein>
<keyword evidence="7" id="KW-0067">ATP-binding</keyword>
<dbReference type="GO" id="GO:0005524">
    <property type="term" value="F:ATP binding"/>
    <property type="evidence" value="ECO:0007669"/>
    <property type="project" value="UniProtKB-KW"/>
</dbReference>
<dbReference type="RefSeq" id="WP_126416623.1">
    <property type="nucleotide sequence ID" value="NZ_LR134476.1"/>
</dbReference>
<evidence type="ECO:0000256" key="2">
    <source>
        <dbReference type="ARBA" id="ARBA00022649"/>
    </source>
</evidence>
<gene>
    <name evidence="12" type="ORF">NCTC13354_01237</name>
</gene>
<evidence type="ECO:0000256" key="8">
    <source>
        <dbReference type="ARBA" id="ARBA00022842"/>
    </source>
</evidence>
<dbReference type="Proteomes" id="UP000269542">
    <property type="component" value="Chromosome"/>
</dbReference>
<dbReference type="PANTHER" id="PTHR33571:SF12">
    <property type="entry name" value="BSL3053 PROTEIN"/>
    <property type="match status" value="1"/>
</dbReference>
<keyword evidence="8" id="KW-0460">Magnesium</keyword>
<evidence type="ECO:0000256" key="9">
    <source>
        <dbReference type="ARBA" id="ARBA00038276"/>
    </source>
</evidence>
<proteinExistence type="inferred from homology"/>
<dbReference type="GO" id="GO:0016779">
    <property type="term" value="F:nucleotidyltransferase activity"/>
    <property type="evidence" value="ECO:0007669"/>
    <property type="project" value="UniProtKB-KW"/>
</dbReference>
<evidence type="ECO:0000256" key="1">
    <source>
        <dbReference type="ARBA" id="ARBA00001946"/>
    </source>
</evidence>
<feature type="region of interest" description="Disordered" evidence="10">
    <location>
        <begin position="98"/>
        <end position="118"/>
    </location>
</feature>
<reference evidence="12 13" key="1">
    <citation type="submission" date="2018-12" db="EMBL/GenBank/DDBJ databases">
        <authorList>
            <consortium name="Pathogen Informatics"/>
        </authorList>
    </citation>
    <scope>NUCLEOTIDE SEQUENCE [LARGE SCALE GENOMIC DNA]</scope>
    <source>
        <strain evidence="12 13">NCTC13354</strain>
    </source>
</reference>
<evidence type="ECO:0000256" key="3">
    <source>
        <dbReference type="ARBA" id="ARBA00022679"/>
    </source>
</evidence>
<evidence type="ECO:0000313" key="13">
    <source>
        <dbReference type="Proteomes" id="UP000269542"/>
    </source>
</evidence>
<dbReference type="OrthoDB" id="9803128at2"/>
<organism evidence="12 13">
    <name type="scientific">Trueperella bialowiezensis</name>
    <dbReference type="NCBI Taxonomy" id="312285"/>
    <lineage>
        <taxon>Bacteria</taxon>
        <taxon>Bacillati</taxon>
        <taxon>Actinomycetota</taxon>
        <taxon>Actinomycetes</taxon>
        <taxon>Actinomycetales</taxon>
        <taxon>Actinomycetaceae</taxon>
        <taxon>Trueperella</taxon>
    </lineage>
</organism>
<comment type="cofactor">
    <cofactor evidence="1">
        <name>Mg(2+)</name>
        <dbReference type="ChEBI" id="CHEBI:18420"/>
    </cofactor>
</comment>
<evidence type="ECO:0000256" key="10">
    <source>
        <dbReference type="SAM" id="MobiDB-lite"/>
    </source>
</evidence>
<comment type="similarity">
    <text evidence="9">Belongs to the MntA antitoxin family.</text>
</comment>
<keyword evidence="3 12" id="KW-0808">Transferase</keyword>
<evidence type="ECO:0000256" key="6">
    <source>
        <dbReference type="ARBA" id="ARBA00022741"/>
    </source>
</evidence>
<dbReference type="Gene3D" id="3.30.460.10">
    <property type="entry name" value="Beta Polymerase, domain 2"/>
    <property type="match status" value="1"/>
</dbReference>
<evidence type="ECO:0000256" key="7">
    <source>
        <dbReference type="ARBA" id="ARBA00022840"/>
    </source>
</evidence>
<evidence type="ECO:0000313" key="12">
    <source>
        <dbReference type="EMBL" id="VEI13522.1"/>
    </source>
</evidence>
<keyword evidence="4" id="KW-0548">Nucleotidyltransferase</keyword>
<evidence type="ECO:0000256" key="5">
    <source>
        <dbReference type="ARBA" id="ARBA00022723"/>
    </source>
</evidence>
<name>A0A448PF12_9ACTO</name>
<evidence type="ECO:0000256" key="4">
    <source>
        <dbReference type="ARBA" id="ARBA00022695"/>
    </source>
</evidence>
<evidence type="ECO:0000259" key="11">
    <source>
        <dbReference type="Pfam" id="PF01909"/>
    </source>
</evidence>
<dbReference type="InterPro" id="IPR002934">
    <property type="entry name" value="Polymerase_NTP_transf_dom"/>
</dbReference>
<keyword evidence="2" id="KW-1277">Toxin-antitoxin system</keyword>
<dbReference type="AlphaFoldDB" id="A0A448PF12"/>
<keyword evidence="13" id="KW-1185">Reference proteome</keyword>
<accession>A0A448PF12</accession>
<dbReference type="EMBL" id="LR134476">
    <property type="protein sequence ID" value="VEI13522.1"/>
    <property type="molecule type" value="Genomic_DNA"/>
</dbReference>
<feature type="domain" description="Polymerase nucleotidyl transferase" evidence="11">
    <location>
        <begin position="29"/>
        <end position="93"/>
    </location>
</feature>
<dbReference type="InterPro" id="IPR043519">
    <property type="entry name" value="NT_sf"/>
</dbReference>
<dbReference type="KEGG" id="tbw:NCTC13354_01237"/>
<dbReference type="SUPFAM" id="SSF81301">
    <property type="entry name" value="Nucleotidyltransferase"/>
    <property type="match status" value="1"/>
</dbReference>
<keyword evidence="6" id="KW-0547">Nucleotide-binding</keyword>
<dbReference type="PANTHER" id="PTHR33571">
    <property type="entry name" value="SSL8005 PROTEIN"/>
    <property type="match status" value="1"/>
</dbReference>
<dbReference type="Pfam" id="PF01909">
    <property type="entry name" value="NTP_transf_2"/>
    <property type="match status" value="1"/>
</dbReference>
<dbReference type="GO" id="GO:0046872">
    <property type="term" value="F:metal ion binding"/>
    <property type="evidence" value="ECO:0007669"/>
    <property type="project" value="UniProtKB-KW"/>
</dbReference>
<keyword evidence="5" id="KW-0479">Metal-binding</keyword>
<dbReference type="CDD" id="cd05403">
    <property type="entry name" value="NT_KNTase_like"/>
    <property type="match status" value="1"/>
</dbReference>
<dbReference type="InterPro" id="IPR052038">
    <property type="entry name" value="Type-VII_TA_antitoxin"/>
</dbReference>